<evidence type="ECO:0000256" key="3">
    <source>
        <dbReference type="ARBA" id="ARBA00023098"/>
    </source>
</evidence>
<proteinExistence type="predicted"/>
<dbReference type="InterPro" id="IPR050301">
    <property type="entry name" value="NTE"/>
</dbReference>
<dbReference type="InterPro" id="IPR002641">
    <property type="entry name" value="PNPLA_dom"/>
</dbReference>
<feature type="active site" description="Proton acceptor" evidence="4">
    <location>
        <position position="165"/>
    </location>
</feature>
<sequence>MKAGNTAAKEGRIVPPKVGLALGSGGARGFAHLGVLKVLEQEDIPVSYLAGSSIGALVAVLYASGHGLNRLYRLAKSFRRNDFLDWTVPKMGLIAGERITEFIRLLTKGKRIEDLSPPVAVVAADLQTGEKVVFRQGEAAQAVRASISIPGIFVPAEMDGRLLVDGGVVDRVPVSVARAMGADIVIAVDVAPLNTKAEITSIVDVIWQSLDVLQAELVTYRQLASDVMIRPRVERYSSRAFTHIEEIIAHGEEEARRQIGAIRQAIEQWKEP</sequence>
<comment type="caution">
    <text evidence="4">Lacks conserved residue(s) required for the propagation of feature annotation.</text>
</comment>
<dbReference type="eggNOG" id="COG1752">
    <property type="taxonomic scope" value="Bacteria"/>
</dbReference>
<dbReference type="SUPFAM" id="SSF52151">
    <property type="entry name" value="FabD/lysophospholipase-like"/>
    <property type="match status" value="1"/>
</dbReference>
<dbReference type="AlphaFoldDB" id="A4ILZ0"/>
<keyword evidence="2 4" id="KW-0442">Lipid degradation</keyword>
<dbReference type="GO" id="GO:0016042">
    <property type="term" value="P:lipid catabolic process"/>
    <property type="evidence" value="ECO:0007669"/>
    <property type="project" value="UniProtKB-UniRule"/>
</dbReference>
<evidence type="ECO:0000313" key="6">
    <source>
        <dbReference type="EMBL" id="ABO66344.1"/>
    </source>
</evidence>
<feature type="short sequence motif" description="GXSXG" evidence="4">
    <location>
        <begin position="51"/>
        <end position="55"/>
    </location>
</feature>
<dbReference type="PROSITE" id="PS51635">
    <property type="entry name" value="PNPLA"/>
    <property type="match status" value="1"/>
</dbReference>
<keyword evidence="1 4" id="KW-0378">Hydrolase</keyword>
<evidence type="ECO:0000256" key="2">
    <source>
        <dbReference type="ARBA" id="ARBA00022963"/>
    </source>
</evidence>
<dbReference type="KEGG" id="gtn:GTNG_0966"/>
<dbReference type="PANTHER" id="PTHR14226">
    <property type="entry name" value="NEUROPATHY TARGET ESTERASE/SWISS CHEESE D.MELANOGASTER"/>
    <property type="match status" value="1"/>
</dbReference>
<dbReference type="InterPro" id="IPR016035">
    <property type="entry name" value="Acyl_Trfase/lysoPLipase"/>
</dbReference>
<evidence type="ECO:0000256" key="1">
    <source>
        <dbReference type="ARBA" id="ARBA00022801"/>
    </source>
</evidence>
<dbReference type="Gene3D" id="3.40.1090.10">
    <property type="entry name" value="Cytosolic phospholipase A2 catalytic domain"/>
    <property type="match status" value="1"/>
</dbReference>
<evidence type="ECO:0000313" key="7">
    <source>
        <dbReference type="Proteomes" id="UP000001578"/>
    </source>
</evidence>
<keyword evidence="3 4" id="KW-0443">Lipid metabolism</keyword>
<dbReference type="PANTHER" id="PTHR14226:SF76">
    <property type="entry name" value="NTE FAMILY PROTEIN RSSA"/>
    <property type="match status" value="1"/>
</dbReference>
<dbReference type="GO" id="GO:0016787">
    <property type="term" value="F:hydrolase activity"/>
    <property type="evidence" value="ECO:0007669"/>
    <property type="project" value="UniProtKB-UniRule"/>
</dbReference>
<feature type="domain" description="PNPLA" evidence="5">
    <location>
        <begin position="20"/>
        <end position="178"/>
    </location>
</feature>
<dbReference type="HOGENOM" id="CLU_047251_0_1_9"/>
<protein>
    <submittedName>
        <fullName evidence="6">Phospholipase, putative</fullName>
    </submittedName>
</protein>
<accession>A4ILZ0</accession>
<evidence type="ECO:0000256" key="4">
    <source>
        <dbReference type="PROSITE-ProRule" id="PRU01161"/>
    </source>
</evidence>
<evidence type="ECO:0000259" key="5">
    <source>
        <dbReference type="PROSITE" id="PS51635"/>
    </source>
</evidence>
<dbReference type="Pfam" id="PF01734">
    <property type="entry name" value="Patatin"/>
    <property type="match status" value="1"/>
</dbReference>
<feature type="active site" description="Nucleophile" evidence="4">
    <location>
        <position position="53"/>
    </location>
</feature>
<reference evidence="6 7" key="1">
    <citation type="journal article" date="2007" name="Proc. Natl. Acad. Sci. U.S.A.">
        <title>Genome and proteome of long-chain alkane degrading Geobacillus thermodenitrificans NG80-2 isolated from a deep-subsurface oil reservoir.</title>
        <authorList>
            <person name="Feng L."/>
            <person name="Wang W."/>
            <person name="Cheng J."/>
            <person name="Ren Y."/>
            <person name="Zhao G."/>
            <person name="Gao C."/>
            <person name="Tang Y."/>
            <person name="Liu X."/>
            <person name="Han W."/>
            <person name="Peng X."/>
            <person name="Liu R."/>
            <person name="Wang L."/>
        </authorList>
    </citation>
    <scope>NUCLEOTIDE SEQUENCE [LARGE SCALE GENOMIC DNA]</scope>
    <source>
        <strain evidence="6 7">NG80-2</strain>
    </source>
</reference>
<feature type="short sequence motif" description="DGA/G" evidence="4">
    <location>
        <begin position="165"/>
        <end position="167"/>
    </location>
</feature>
<gene>
    <name evidence="6" type="ordered locus">GTNG_0966</name>
</gene>
<dbReference type="Proteomes" id="UP000001578">
    <property type="component" value="Chromosome"/>
</dbReference>
<name>A4ILZ0_GEOTN</name>
<dbReference type="EMBL" id="CP000557">
    <property type="protein sequence ID" value="ABO66344.1"/>
    <property type="molecule type" value="Genomic_DNA"/>
</dbReference>
<organism evidence="6 7">
    <name type="scientific">Geobacillus thermodenitrificans (strain NG80-2)</name>
    <dbReference type="NCBI Taxonomy" id="420246"/>
    <lineage>
        <taxon>Bacteria</taxon>
        <taxon>Bacillati</taxon>
        <taxon>Bacillota</taxon>
        <taxon>Bacilli</taxon>
        <taxon>Bacillales</taxon>
        <taxon>Anoxybacillaceae</taxon>
        <taxon>Geobacillus</taxon>
    </lineage>
</organism>